<dbReference type="InterPro" id="IPR027417">
    <property type="entry name" value="P-loop_NTPase"/>
</dbReference>
<dbReference type="PANTHER" id="PTHR43790">
    <property type="entry name" value="CARBOHYDRATE TRANSPORT ATP-BINDING PROTEIN MG119-RELATED"/>
    <property type="match status" value="1"/>
</dbReference>
<keyword evidence="4" id="KW-0378">Hydrolase</keyword>
<dbReference type="InterPro" id="IPR003593">
    <property type="entry name" value="AAA+_ATPase"/>
</dbReference>
<dbReference type="GO" id="GO:0016887">
    <property type="term" value="F:ATP hydrolysis activity"/>
    <property type="evidence" value="ECO:0007669"/>
    <property type="project" value="InterPro"/>
</dbReference>
<evidence type="ECO:0000259" key="3">
    <source>
        <dbReference type="PROSITE" id="PS50893"/>
    </source>
</evidence>
<feature type="domain" description="ABC transporter" evidence="3">
    <location>
        <begin position="259"/>
        <end position="503"/>
    </location>
</feature>
<dbReference type="EC" id="3.6.3.17" evidence="4"/>
<dbReference type="Gene3D" id="3.40.50.300">
    <property type="entry name" value="P-loop containing nucleotide triphosphate hydrolases"/>
    <property type="match status" value="2"/>
</dbReference>
<dbReference type="EMBL" id="CZBE01000018">
    <property type="protein sequence ID" value="CUP95789.1"/>
    <property type="molecule type" value="Genomic_DNA"/>
</dbReference>
<name>A0A174SMJ6_9FIRM</name>
<dbReference type="SMART" id="SM00382">
    <property type="entry name" value="AAA"/>
    <property type="match status" value="2"/>
</dbReference>
<protein>
    <submittedName>
        <fullName evidence="5">ABC transporter ATP-binding protein</fullName>
    </submittedName>
    <submittedName>
        <fullName evidence="4">Galactose/methyl galactoside import ATP-binding protein MglA</fullName>
        <ecNumber evidence="4">3.6.3.17</ecNumber>
    </submittedName>
</protein>
<dbReference type="PANTHER" id="PTHR43790:SF4">
    <property type="entry name" value="GUANOSINE IMPORT ATP-BINDING PROTEIN NUPO"/>
    <property type="match status" value="1"/>
</dbReference>
<dbReference type="Proteomes" id="UP000095765">
    <property type="component" value="Unassembled WGS sequence"/>
</dbReference>
<evidence type="ECO:0000313" key="5">
    <source>
        <dbReference type="EMBL" id="RGE68999.1"/>
    </source>
</evidence>
<keyword evidence="1" id="KW-0547">Nucleotide-binding</keyword>
<evidence type="ECO:0000256" key="2">
    <source>
        <dbReference type="ARBA" id="ARBA00022840"/>
    </source>
</evidence>
<feature type="domain" description="ABC transporter" evidence="3">
    <location>
        <begin position="6"/>
        <end position="242"/>
    </location>
</feature>
<organism evidence="4 6">
    <name type="scientific">Anaerotruncus colihominis</name>
    <dbReference type="NCBI Taxonomy" id="169435"/>
    <lineage>
        <taxon>Bacteria</taxon>
        <taxon>Bacillati</taxon>
        <taxon>Bacillota</taxon>
        <taxon>Clostridia</taxon>
        <taxon>Eubacteriales</taxon>
        <taxon>Oscillospiraceae</taxon>
        <taxon>Anaerotruncus</taxon>
    </lineage>
</organism>
<accession>A0A174SMJ6</accession>
<dbReference type="EMBL" id="QVME01000002">
    <property type="protein sequence ID" value="RGE68999.1"/>
    <property type="molecule type" value="Genomic_DNA"/>
</dbReference>
<gene>
    <name evidence="4" type="primary">mglA_6</name>
    <name evidence="5" type="ORF">DXC40_06865</name>
    <name evidence="4" type="ORF">ERS852551_02551</name>
</gene>
<evidence type="ECO:0000313" key="4">
    <source>
        <dbReference type="EMBL" id="CUP95789.1"/>
    </source>
</evidence>
<proteinExistence type="predicted"/>
<reference evidence="5 7" key="2">
    <citation type="submission" date="2018-08" db="EMBL/GenBank/DDBJ databases">
        <title>A genome reference for cultivated species of the human gut microbiota.</title>
        <authorList>
            <person name="Zou Y."/>
            <person name="Xue W."/>
            <person name="Luo G."/>
        </authorList>
    </citation>
    <scope>NUCLEOTIDE SEQUENCE [LARGE SCALE GENOMIC DNA]</scope>
    <source>
        <strain evidence="5 7">TF05-12AC</strain>
    </source>
</reference>
<dbReference type="CDD" id="cd03215">
    <property type="entry name" value="ABC_Carb_Monos_II"/>
    <property type="match status" value="1"/>
</dbReference>
<dbReference type="PROSITE" id="PS00211">
    <property type="entry name" value="ABC_TRANSPORTER_1"/>
    <property type="match status" value="1"/>
</dbReference>
<evidence type="ECO:0000256" key="1">
    <source>
        <dbReference type="ARBA" id="ARBA00022741"/>
    </source>
</evidence>
<sequence>MEDVILEVRGICKYFGQLVANEDINMSVRRASVHSIIGENGAGKSTLMNMIAGIYKPSRGEVFVNGEKVVFRSPNDAAKCGIGMVHQEFMLYQDLTVLENLMLGFESTHMGVFLDKKKAKADIEAICERYHFSIPLGDLARDLPVSLLQQVEIVKVLYKGADIIILDEPTAVLTPQGIEGLFDAIRYLTAHGKTVILITHKLGEVMEISDYITVLKNGRVTGNLTPAEANEQLLASLMVGRDVLFNTAKHEKKIGEDLLSVRGLSVKSDDGIEKVRNVSFSVKKGEIVGIAGVAGSGQGELIESIFGLRRPESGTITYEGEDITRLSPRGHRVRRIGYVPQDRLGTGCSRESSILENCIMGYHVAHKFKNPLLVNKKEAESFAGHVVEDFSVKTPDVYTPIGSLSGGNIQKVVVGREFLQENDLLVIEDPTRGIDVGAIEFIWQKIIQIAEAGVSVLLVSHELGEVMELSDRILVMYNGEITGDLPNTAGLDEQTVGMYMLGGKKDEA</sequence>
<dbReference type="AlphaFoldDB" id="A0A174SMJ6"/>
<dbReference type="GO" id="GO:0005524">
    <property type="term" value="F:ATP binding"/>
    <property type="evidence" value="ECO:0007669"/>
    <property type="project" value="UniProtKB-KW"/>
</dbReference>
<reference evidence="4 6" key="1">
    <citation type="submission" date="2015-09" db="EMBL/GenBank/DDBJ databases">
        <authorList>
            <consortium name="Pathogen Informatics"/>
        </authorList>
    </citation>
    <scope>NUCLEOTIDE SEQUENCE [LARGE SCALE GENOMIC DNA]</scope>
    <source>
        <strain evidence="4 6">2789STDY5834939</strain>
    </source>
</reference>
<dbReference type="RefSeq" id="WP_055245553.1">
    <property type="nucleotide sequence ID" value="NZ_CABIWA010000005.1"/>
</dbReference>
<dbReference type="Proteomes" id="UP000260828">
    <property type="component" value="Unassembled WGS sequence"/>
</dbReference>
<keyword evidence="2 4" id="KW-0067">ATP-binding</keyword>
<dbReference type="Pfam" id="PF00005">
    <property type="entry name" value="ABC_tran"/>
    <property type="match status" value="2"/>
</dbReference>
<dbReference type="PROSITE" id="PS50893">
    <property type="entry name" value="ABC_TRANSPORTER_2"/>
    <property type="match status" value="2"/>
</dbReference>
<dbReference type="CDD" id="cd03216">
    <property type="entry name" value="ABC_Carb_Monos_I"/>
    <property type="match status" value="1"/>
</dbReference>
<dbReference type="InterPro" id="IPR050107">
    <property type="entry name" value="ABC_carbohydrate_import_ATPase"/>
</dbReference>
<dbReference type="InterPro" id="IPR003439">
    <property type="entry name" value="ABC_transporter-like_ATP-bd"/>
</dbReference>
<evidence type="ECO:0000313" key="6">
    <source>
        <dbReference type="Proteomes" id="UP000095765"/>
    </source>
</evidence>
<evidence type="ECO:0000313" key="7">
    <source>
        <dbReference type="Proteomes" id="UP000260828"/>
    </source>
</evidence>
<dbReference type="InterPro" id="IPR017871">
    <property type="entry name" value="ABC_transporter-like_CS"/>
</dbReference>
<dbReference type="OrthoDB" id="9771863at2"/>
<dbReference type="SUPFAM" id="SSF52540">
    <property type="entry name" value="P-loop containing nucleoside triphosphate hydrolases"/>
    <property type="match status" value="2"/>
</dbReference>